<dbReference type="GO" id="GO:0005886">
    <property type="term" value="C:plasma membrane"/>
    <property type="evidence" value="ECO:0007669"/>
    <property type="project" value="UniProtKB-SubCell"/>
</dbReference>
<name>A0A967B6T9_9PROT</name>
<dbReference type="PANTHER" id="PTHR30509">
    <property type="entry name" value="P-HYDROXYBENZOIC ACID EFFLUX PUMP SUBUNIT-RELATED"/>
    <property type="match status" value="1"/>
</dbReference>
<feature type="transmembrane region" description="Helical" evidence="7">
    <location>
        <begin position="531"/>
        <end position="558"/>
    </location>
</feature>
<feature type="transmembrane region" description="Helical" evidence="7">
    <location>
        <begin position="448"/>
        <end position="467"/>
    </location>
</feature>
<feature type="transmembrane region" description="Helical" evidence="7">
    <location>
        <begin position="134"/>
        <end position="152"/>
    </location>
</feature>
<reference evidence="8" key="1">
    <citation type="submission" date="2019-11" db="EMBL/GenBank/DDBJ databases">
        <title>Description of new Acetobacter species.</title>
        <authorList>
            <person name="Cleenwerck I."/>
            <person name="Sombolestani A.S."/>
        </authorList>
    </citation>
    <scope>NUCLEOTIDE SEQUENCE</scope>
    <source>
        <strain evidence="8">LMG 1626</strain>
    </source>
</reference>
<feature type="transmembrane region" description="Helical" evidence="7">
    <location>
        <begin position="495"/>
        <end position="511"/>
    </location>
</feature>
<evidence type="ECO:0000256" key="3">
    <source>
        <dbReference type="ARBA" id="ARBA00022475"/>
    </source>
</evidence>
<gene>
    <name evidence="8" type="ORF">GOB87_05725</name>
</gene>
<evidence type="ECO:0000256" key="4">
    <source>
        <dbReference type="ARBA" id="ARBA00022692"/>
    </source>
</evidence>
<dbReference type="InterPro" id="IPR006726">
    <property type="entry name" value="PHBA_efflux_AaeB/fusaric-R"/>
</dbReference>
<dbReference type="GO" id="GO:0022857">
    <property type="term" value="F:transmembrane transporter activity"/>
    <property type="evidence" value="ECO:0007669"/>
    <property type="project" value="InterPro"/>
</dbReference>
<dbReference type="Pfam" id="PF04632">
    <property type="entry name" value="FUSC"/>
    <property type="match status" value="1"/>
</dbReference>
<evidence type="ECO:0000313" key="9">
    <source>
        <dbReference type="Proteomes" id="UP000597459"/>
    </source>
</evidence>
<sequence>MPLLPTHLFHRCFRCLSIDPASMRWLFAPRLAALGFSLRTTLASLLALAIAFWMELGQPQWAAMTAWIVAQGTRGESISKGYWRVIGTLAGITSAVALVAMTPQQPWLFFPLLATWVGLCTACGTLVHNFRSYAFVLTAYTCAIVAISAVDAQDQVFDIAVARGTYILLGVMCEMVVAMIFVPNVPERARKAIHEQLDRIIAQSVEAVRDILMGRSPPESDIHQILSMAIALNDRMEFSAIETGRGEPAVRNARGTLGQIARFTSRGVGMRSRLVATGHVPQGLSASLLNAVTDMLGRLPACLSDPASLIRLRQDVSALKLRCHADVERTLTIESALIVPQENLSPVLRDRVILQGTGLLLDELAHLLACYVGDPVEAIVSAQSRLVRPPNWRATWANGVRSGLAVLVGAMIWEITAWPQGAMFDMFVAVVCARFASFSNTVLASRTFLYGAVWAVALSIVPVFLVMPITSDYPVLCLAISIPMVIGGLANRNPATAAMAASFVNFFPYMIGPENHGRIDEIQWLNTSLPLLCGLGFGVLIFRHVLPFSLSSFLSAFVHSSKRMLNRISRSDMRVEEPVWVGLLVENMEILIANGGRIAGQLMNDLLRGAFSLMTLGRNLMQARRMTADPDLPADARATMETMFATLARHPAAMDDMRATVTHALSRLMTLEREEPDAARAKITMIIGCLMIVATELGHSNTLIDYRKAIEDAVT</sequence>
<feature type="transmembrane region" description="Helical" evidence="7">
    <location>
        <begin position="164"/>
        <end position="182"/>
    </location>
</feature>
<keyword evidence="5 7" id="KW-1133">Transmembrane helix</keyword>
<organism evidence="8 9">
    <name type="scientific">Acetobacter estunensis</name>
    <dbReference type="NCBI Taxonomy" id="104097"/>
    <lineage>
        <taxon>Bacteria</taxon>
        <taxon>Pseudomonadati</taxon>
        <taxon>Pseudomonadota</taxon>
        <taxon>Alphaproteobacteria</taxon>
        <taxon>Acetobacterales</taxon>
        <taxon>Acetobacteraceae</taxon>
        <taxon>Acetobacter</taxon>
    </lineage>
</organism>
<accession>A0A967B6T9</accession>
<protein>
    <submittedName>
        <fullName evidence="8">FUSC family protein</fullName>
    </submittedName>
</protein>
<evidence type="ECO:0000256" key="6">
    <source>
        <dbReference type="ARBA" id="ARBA00023136"/>
    </source>
</evidence>
<evidence type="ECO:0000256" key="1">
    <source>
        <dbReference type="ARBA" id="ARBA00004651"/>
    </source>
</evidence>
<dbReference type="EMBL" id="WOTH01000008">
    <property type="protein sequence ID" value="NHO53464.1"/>
    <property type="molecule type" value="Genomic_DNA"/>
</dbReference>
<evidence type="ECO:0000256" key="5">
    <source>
        <dbReference type="ARBA" id="ARBA00022989"/>
    </source>
</evidence>
<evidence type="ECO:0000256" key="7">
    <source>
        <dbReference type="SAM" id="Phobius"/>
    </source>
</evidence>
<feature type="transmembrane region" description="Helical" evidence="7">
    <location>
        <begin position="81"/>
        <end position="101"/>
    </location>
</feature>
<feature type="transmembrane region" description="Helical" evidence="7">
    <location>
        <begin position="473"/>
        <end position="490"/>
    </location>
</feature>
<proteinExistence type="predicted"/>
<feature type="transmembrane region" description="Helical" evidence="7">
    <location>
        <begin position="107"/>
        <end position="127"/>
    </location>
</feature>
<dbReference type="Proteomes" id="UP000597459">
    <property type="component" value="Unassembled WGS sequence"/>
</dbReference>
<dbReference type="RefSeq" id="WP_166313715.1">
    <property type="nucleotide sequence ID" value="NZ_WOTH01000008.1"/>
</dbReference>
<dbReference type="AlphaFoldDB" id="A0A967B6T9"/>
<evidence type="ECO:0000313" key="8">
    <source>
        <dbReference type="EMBL" id="NHO53464.1"/>
    </source>
</evidence>
<keyword evidence="9" id="KW-1185">Reference proteome</keyword>
<keyword evidence="4 7" id="KW-0812">Transmembrane</keyword>
<keyword evidence="6 7" id="KW-0472">Membrane</keyword>
<comment type="subcellular location">
    <subcellularLocation>
        <location evidence="1">Cell membrane</location>
        <topology evidence="1">Multi-pass membrane protein</topology>
    </subcellularLocation>
</comment>
<feature type="transmembrane region" description="Helical" evidence="7">
    <location>
        <begin position="31"/>
        <end position="54"/>
    </location>
</feature>
<keyword evidence="2" id="KW-0813">Transport</keyword>
<evidence type="ECO:0000256" key="2">
    <source>
        <dbReference type="ARBA" id="ARBA00022448"/>
    </source>
</evidence>
<dbReference type="PANTHER" id="PTHR30509:SF9">
    <property type="entry name" value="MULTIDRUG RESISTANCE PROTEIN MDTO"/>
    <property type="match status" value="1"/>
</dbReference>
<comment type="caution">
    <text evidence="8">The sequence shown here is derived from an EMBL/GenBank/DDBJ whole genome shotgun (WGS) entry which is preliminary data.</text>
</comment>
<keyword evidence="3" id="KW-1003">Cell membrane</keyword>